<dbReference type="AlphaFoldDB" id="A0AAC8TAE0"/>
<evidence type="ECO:0000256" key="1">
    <source>
        <dbReference type="SAM" id="MobiDB-lite"/>
    </source>
</evidence>
<evidence type="ECO:0000313" key="3">
    <source>
        <dbReference type="Proteomes" id="UP000077465"/>
    </source>
</evidence>
<dbReference type="Proteomes" id="UP000077465">
    <property type="component" value="Chromosome"/>
</dbReference>
<evidence type="ECO:0000313" key="2">
    <source>
        <dbReference type="EMBL" id="AKG08586.1"/>
    </source>
</evidence>
<feature type="region of interest" description="Disordered" evidence="1">
    <location>
        <begin position="274"/>
        <end position="293"/>
    </location>
</feature>
<reference evidence="2 3" key="1">
    <citation type="submission" date="2015-05" db="EMBL/GenBank/DDBJ databases">
        <authorList>
            <person name="Dickey A."/>
            <person name="Clawson M."/>
            <person name="Bono J."/>
            <person name="Loy J.D."/>
        </authorList>
    </citation>
    <scope>NUCLEOTIDE SEQUENCE [LARGE SCALE GENOMIC DNA]</scope>
    <source>
        <strain evidence="2 3">22581</strain>
    </source>
</reference>
<protein>
    <submittedName>
        <fullName evidence="2">Uncharacterized protein</fullName>
    </submittedName>
</protein>
<name>A0AAC8TAE0_9GAMM</name>
<proteinExistence type="predicted"/>
<organism evidence="2 3">
    <name type="scientific">Moraxella bovoculi</name>
    <dbReference type="NCBI Taxonomy" id="386891"/>
    <lineage>
        <taxon>Bacteria</taxon>
        <taxon>Pseudomonadati</taxon>
        <taxon>Pseudomonadota</taxon>
        <taxon>Gammaproteobacteria</taxon>
        <taxon>Moraxellales</taxon>
        <taxon>Moraxellaceae</taxon>
        <taxon>Moraxella</taxon>
    </lineage>
</organism>
<gene>
    <name evidence="2" type="ORF">AAX06_11090</name>
</gene>
<accession>A0AAC8TAE0</accession>
<sequence length="293" mass="32117">MTLAIASTMGMAVNDAHAQSFSSSQMQQTKVRDLSFKSIMRALYAGKMLGNAHIADDELSQFPNVALDETSEIGESVVALMHPVIEYENQDGQKRYLVAIEKPSFDEDGNLVACHVCDAPVDLYIFKESSVGGYELVSRTPAEYDGIGGSWGRSNFNSEDIAGTIQPLGKSLMGSLMNLGYCSTEVCESVWLALHLLESDYIGAYYVGDGGTDTSSIYGEDSPLAYSYESTPSVVNNGVAYYPIRLHFVGDMPIDESGEQINYVDFSQELLFNQSPKNTNNHEKILPYSPRSE</sequence>
<dbReference type="EMBL" id="CP011376">
    <property type="protein sequence ID" value="AKG08586.1"/>
    <property type="molecule type" value="Genomic_DNA"/>
</dbReference>